<dbReference type="PANTHER" id="PTHR43297:SF2">
    <property type="entry name" value="DIPEPTIDE TRANSPORT ATP-BINDING PROTEIN DPPD"/>
    <property type="match status" value="1"/>
</dbReference>
<dbReference type="PROSITE" id="PS00211">
    <property type="entry name" value="ABC_TRANSPORTER_1"/>
    <property type="match status" value="1"/>
</dbReference>
<keyword evidence="5" id="KW-0547">Nucleotide-binding</keyword>
<dbReference type="InterPro" id="IPR027417">
    <property type="entry name" value="P-loop_NTPase"/>
</dbReference>
<dbReference type="InterPro" id="IPR003593">
    <property type="entry name" value="AAA+_ATPase"/>
</dbReference>
<dbReference type="NCBIfam" id="TIGR01727">
    <property type="entry name" value="oligo_HPY"/>
    <property type="match status" value="1"/>
</dbReference>
<evidence type="ECO:0000256" key="2">
    <source>
        <dbReference type="ARBA" id="ARBA00005417"/>
    </source>
</evidence>
<keyword evidence="3" id="KW-0813">Transport</keyword>
<evidence type="ECO:0000313" key="10">
    <source>
        <dbReference type="Proteomes" id="UP001138751"/>
    </source>
</evidence>
<evidence type="ECO:0000256" key="7">
    <source>
        <dbReference type="ARBA" id="ARBA00023136"/>
    </source>
</evidence>
<keyword evidence="6 9" id="KW-0067">ATP-binding</keyword>
<dbReference type="GO" id="GO:0005886">
    <property type="term" value="C:plasma membrane"/>
    <property type="evidence" value="ECO:0007669"/>
    <property type="project" value="UniProtKB-SubCell"/>
</dbReference>
<accession>A0A9X9X2K0</accession>
<evidence type="ECO:0000256" key="6">
    <source>
        <dbReference type="ARBA" id="ARBA00022840"/>
    </source>
</evidence>
<dbReference type="GO" id="GO:0055085">
    <property type="term" value="P:transmembrane transport"/>
    <property type="evidence" value="ECO:0007669"/>
    <property type="project" value="UniProtKB-ARBA"/>
</dbReference>
<dbReference type="RefSeq" id="WP_211864031.1">
    <property type="nucleotide sequence ID" value="NZ_JAAEDM010000080.1"/>
</dbReference>
<dbReference type="AlphaFoldDB" id="A0A9X9X2K0"/>
<dbReference type="Pfam" id="PF00005">
    <property type="entry name" value="ABC_tran"/>
    <property type="match status" value="1"/>
</dbReference>
<evidence type="ECO:0000256" key="1">
    <source>
        <dbReference type="ARBA" id="ARBA00004417"/>
    </source>
</evidence>
<evidence type="ECO:0000259" key="8">
    <source>
        <dbReference type="PROSITE" id="PS50893"/>
    </source>
</evidence>
<dbReference type="SMART" id="SM00382">
    <property type="entry name" value="AAA"/>
    <property type="match status" value="1"/>
</dbReference>
<reference evidence="9" key="2">
    <citation type="journal article" date="2021" name="Syst. Appl. Microbiol.">
        <title>Roseomonas hellenica sp. nov., isolated from roots of wild-growing Alkanna tinctoria.</title>
        <authorList>
            <person name="Rat A."/>
            <person name="Naranjo H.D."/>
            <person name="Lebbe L."/>
            <person name="Cnockaert M."/>
            <person name="Krigas N."/>
            <person name="Grigoriadou K."/>
            <person name="Maloupa E."/>
            <person name="Willems A."/>
        </authorList>
    </citation>
    <scope>NUCLEOTIDE SEQUENCE</scope>
    <source>
        <strain evidence="9">LMG 31231</strain>
    </source>
</reference>
<keyword evidence="4" id="KW-1003">Cell membrane</keyword>
<comment type="similarity">
    <text evidence="2">Belongs to the ABC transporter superfamily.</text>
</comment>
<protein>
    <submittedName>
        <fullName evidence="9">ABC transporter ATP-binding protein</fullName>
    </submittedName>
</protein>
<dbReference type="EMBL" id="JAAEDM010000080">
    <property type="protein sequence ID" value="MBR0673629.1"/>
    <property type="molecule type" value="Genomic_DNA"/>
</dbReference>
<dbReference type="InterPro" id="IPR013563">
    <property type="entry name" value="Oligopep_ABC_C"/>
</dbReference>
<proteinExistence type="inferred from homology"/>
<dbReference type="InterPro" id="IPR003439">
    <property type="entry name" value="ABC_transporter-like_ATP-bd"/>
</dbReference>
<reference evidence="9" key="1">
    <citation type="submission" date="2020-01" db="EMBL/GenBank/DDBJ databases">
        <authorList>
            <person name="Rat A."/>
        </authorList>
    </citation>
    <scope>NUCLEOTIDE SEQUENCE</scope>
    <source>
        <strain evidence="9">LMG 31231</strain>
    </source>
</reference>
<gene>
    <name evidence="9" type="ORF">GXW76_20825</name>
</gene>
<evidence type="ECO:0000256" key="5">
    <source>
        <dbReference type="ARBA" id="ARBA00022741"/>
    </source>
</evidence>
<dbReference type="PANTHER" id="PTHR43297">
    <property type="entry name" value="OLIGOPEPTIDE TRANSPORT ATP-BINDING PROTEIN APPD"/>
    <property type="match status" value="1"/>
</dbReference>
<evidence type="ECO:0000256" key="3">
    <source>
        <dbReference type="ARBA" id="ARBA00022448"/>
    </source>
</evidence>
<feature type="domain" description="ABC transporter" evidence="8">
    <location>
        <begin position="10"/>
        <end position="257"/>
    </location>
</feature>
<keyword evidence="7" id="KW-0472">Membrane</keyword>
<comment type="caution">
    <text evidence="9">The sequence shown here is derived from an EMBL/GenBank/DDBJ whole genome shotgun (WGS) entry which is preliminary data.</text>
</comment>
<dbReference type="PROSITE" id="PS50893">
    <property type="entry name" value="ABC_TRANSPORTER_2"/>
    <property type="match status" value="1"/>
</dbReference>
<dbReference type="FunFam" id="3.40.50.300:FF:000016">
    <property type="entry name" value="Oligopeptide ABC transporter ATP-binding component"/>
    <property type="match status" value="1"/>
</dbReference>
<organism evidence="9 10">
    <name type="scientific">Neoroseomonas soli</name>
    <dbReference type="NCBI Taxonomy" id="1081025"/>
    <lineage>
        <taxon>Bacteria</taxon>
        <taxon>Pseudomonadati</taxon>
        <taxon>Pseudomonadota</taxon>
        <taxon>Alphaproteobacteria</taxon>
        <taxon>Acetobacterales</taxon>
        <taxon>Acetobacteraceae</taxon>
        <taxon>Neoroseomonas</taxon>
    </lineage>
</organism>
<dbReference type="InterPro" id="IPR017871">
    <property type="entry name" value="ABC_transporter-like_CS"/>
</dbReference>
<dbReference type="Pfam" id="PF08352">
    <property type="entry name" value="oligo_HPY"/>
    <property type="match status" value="1"/>
</dbReference>
<name>A0A9X9X2K0_9PROT</name>
<dbReference type="Proteomes" id="UP001138751">
    <property type="component" value="Unassembled WGS sequence"/>
</dbReference>
<evidence type="ECO:0000313" key="9">
    <source>
        <dbReference type="EMBL" id="MBR0673629.1"/>
    </source>
</evidence>
<dbReference type="SUPFAM" id="SSF52540">
    <property type="entry name" value="P-loop containing nucleoside triphosphate hydrolases"/>
    <property type="match status" value="1"/>
</dbReference>
<dbReference type="GO" id="GO:0005524">
    <property type="term" value="F:ATP binding"/>
    <property type="evidence" value="ECO:0007669"/>
    <property type="project" value="UniProtKB-KW"/>
</dbReference>
<sequence>MNATAPLLEVRDLSVAFKGGAIQAVDGVDLAIGAGETLAVVGESGSGKSVTSLAVLRLFGRDDGAVARGRILWRGEDLLPMPEATLRRYRGREIAIIFQDPGASLNPVFPIGEQIAEVLRRHNGTPKRAARAQALDLLRDVGIADPERRIDSYPHQLSGGMRQRVMIAIALACAPKLLIADEPTTALDVTIQAQILRLLKALQARTGMGLLFITHDLELVADIADRIAVMYAGQVVETGPAAEVLARPAHPYTRALLECRPHHDADGVVRFAPIPGAPPRGIFPHGCRFAPRCALAEEACRASAIPLAAAAERHETRCRRWEVLA</sequence>
<keyword evidence="10" id="KW-1185">Reference proteome</keyword>
<dbReference type="Gene3D" id="3.40.50.300">
    <property type="entry name" value="P-loop containing nucleotide triphosphate hydrolases"/>
    <property type="match status" value="1"/>
</dbReference>
<dbReference type="InterPro" id="IPR050388">
    <property type="entry name" value="ABC_Ni/Peptide_Import"/>
</dbReference>
<dbReference type="GO" id="GO:0016887">
    <property type="term" value="F:ATP hydrolysis activity"/>
    <property type="evidence" value="ECO:0007669"/>
    <property type="project" value="InterPro"/>
</dbReference>
<dbReference type="GO" id="GO:0015833">
    <property type="term" value="P:peptide transport"/>
    <property type="evidence" value="ECO:0007669"/>
    <property type="project" value="InterPro"/>
</dbReference>
<evidence type="ECO:0000256" key="4">
    <source>
        <dbReference type="ARBA" id="ARBA00022475"/>
    </source>
</evidence>
<comment type="subcellular location">
    <subcellularLocation>
        <location evidence="1">Cell inner membrane</location>
        <topology evidence="1">Peripheral membrane protein</topology>
    </subcellularLocation>
</comment>
<dbReference type="CDD" id="cd03257">
    <property type="entry name" value="ABC_NikE_OppD_transporters"/>
    <property type="match status" value="1"/>
</dbReference>